<dbReference type="Proteomes" id="UP000075806">
    <property type="component" value="Unassembled WGS sequence"/>
</dbReference>
<dbReference type="InterPro" id="IPR036388">
    <property type="entry name" value="WH-like_DNA-bd_sf"/>
</dbReference>
<dbReference type="SUPFAM" id="SSF46894">
    <property type="entry name" value="C-terminal effector domain of the bipartite response regulators"/>
    <property type="match status" value="1"/>
</dbReference>
<dbReference type="GO" id="GO:0005737">
    <property type="term" value="C:cytoplasm"/>
    <property type="evidence" value="ECO:0007669"/>
    <property type="project" value="UniProtKB-SubCell"/>
</dbReference>
<dbReference type="InterPro" id="IPR001789">
    <property type="entry name" value="Sig_transdc_resp-reg_receiver"/>
</dbReference>
<evidence type="ECO:0000313" key="10">
    <source>
        <dbReference type="Proteomes" id="UP000075806"/>
    </source>
</evidence>
<dbReference type="AlphaFoldDB" id="A0A161PBF2"/>
<dbReference type="STRING" id="519424.AZF04_08630"/>
<evidence type="ECO:0000256" key="7">
    <source>
        <dbReference type="PROSITE-ProRule" id="PRU00169"/>
    </source>
</evidence>
<keyword evidence="10" id="KW-1185">Reference proteome</keyword>
<dbReference type="GO" id="GO:0000160">
    <property type="term" value="P:phosphorelay signal transduction system"/>
    <property type="evidence" value="ECO:0007669"/>
    <property type="project" value="UniProtKB-KW"/>
</dbReference>
<keyword evidence="6" id="KW-0804">Transcription</keyword>
<dbReference type="InterPro" id="IPR016032">
    <property type="entry name" value="Sig_transdc_resp-reg_C-effctor"/>
</dbReference>
<dbReference type="Gene3D" id="1.25.40.10">
    <property type="entry name" value="Tetratricopeptide repeat domain"/>
    <property type="match status" value="1"/>
</dbReference>
<dbReference type="SMART" id="SM00862">
    <property type="entry name" value="Trans_reg_C"/>
    <property type="match status" value="1"/>
</dbReference>
<evidence type="ECO:0000259" key="8">
    <source>
        <dbReference type="PROSITE" id="PS50110"/>
    </source>
</evidence>
<feature type="domain" description="Response regulatory" evidence="8">
    <location>
        <begin position="2"/>
        <end position="116"/>
    </location>
</feature>
<dbReference type="Gene3D" id="3.40.50.2300">
    <property type="match status" value="1"/>
</dbReference>
<protein>
    <recommendedName>
        <fullName evidence="8">Response regulatory domain-containing protein</fullName>
    </recommendedName>
</protein>
<evidence type="ECO:0000256" key="3">
    <source>
        <dbReference type="ARBA" id="ARBA00023012"/>
    </source>
</evidence>
<dbReference type="SUPFAM" id="SSF52172">
    <property type="entry name" value="CheY-like"/>
    <property type="match status" value="1"/>
</dbReference>
<dbReference type="PANTHER" id="PTHR35807:SF2">
    <property type="entry name" value="TRANSCRIPTIONAL ACTIVATOR DOMAIN"/>
    <property type="match status" value="1"/>
</dbReference>
<comment type="caution">
    <text evidence="9">The sequence shown here is derived from an EMBL/GenBank/DDBJ whole genome shotgun (WGS) entry which is preliminary data.</text>
</comment>
<dbReference type="PANTHER" id="PTHR35807">
    <property type="entry name" value="TRANSCRIPTIONAL REGULATOR REDD-RELATED"/>
    <property type="match status" value="1"/>
</dbReference>
<dbReference type="OrthoDB" id="3190595at2"/>
<proteinExistence type="inferred from homology"/>
<dbReference type="RefSeq" id="WP_061949368.1">
    <property type="nucleotide sequence ID" value="NZ_LTAO01000023.1"/>
</dbReference>
<evidence type="ECO:0000256" key="5">
    <source>
        <dbReference type="ARBA" id="ARBA00023125"/>
    </source>
</evidence>
<dbReference type="SUPFAM" id="SSF48452">
    <property type="entry name" value="TPR-like"/>
    <property type="match status" value="1"/>
</dbReference>
<dbReference type="InterPro" id="IPR005158">
    <property type="entry name" value="BTAD"/>
</dbReference>
<name>A0A161PBF2_9BACI</name>
<comment type="similarity">
    <text evidence="2">Belongs to the AfsR/DnrI/RedD regulatory family.</text>
</comment>
<dbReference type="Pfam" id="PF00486">
    <property type="entry name" value="Trans_reg_C"/>
    <property type="match status" value="1"/>
</dbReference>
<dbReference type="PROSITE" id="PS50110">
    <property type="entry name" value="RESPONSE_REGULATORY"/>
    <property type="match status" value="1"/>
</dbReference>
<keyword evidence="7" id="KW-0597">Phosphoprotein</keyword>
<dbReference type="InterPro" id="IPR011006">
    <property type="entry name" value="CheY-like_superfamily"/>
</dbReference>
<dbReference type="Pfam" id="PF00072">
    <property type="entry name" value="Response_reg"/>
    <property type="match status" value="1"/>
</dbReference>
<dbReference type="GO" id="GO:0003677">
    <property type="term" value="F:DNA binding"/>
    <property type="evidence" value="ECO:0007669"/>
    <property type="project" value="UniProtKB-KW"/>
</dbReference>
<gene>
    <name evidence="9" type="ORF">AZF04_08630</name>
</gene>
<reference evidence="9" key="1">
    <citation type="submission" date="2016-02" db="EMBL/GenBank/DDBJ databases">
        <title>Genome sequence of Bacillus trypoxylicola KCTC 13244(T).</title>
        <authorList>
            <person name="Jeong H."/>
            <person name="Park S.-H."/>
            <person name="Choi S.-K."/>
        </authorList>
    </citation>
    <scope>NUCLEOTIDE SEQUENCE [LARGE SCALE GENOMIC DNA]</scope>
    <source>
        <strain evidence="9">KCTC 13244</strain>
    </source>
</reference>
<dbReference type="SMART" id="SM01043">
    <property type="entry name" value="BTAD"/>
    <property type="match status" value="1"/>
</dbReference>
<keyword evidence="4" id="KW-0805">Transcription regulation</keyword>
<dbReference type="Gene3D" id="1.10.10.10">
    <property type="entry name" value="Winged helix-like DNA-binding domain superfamily/Winged helix DNA-binding domain"/>
    <property type="match status" value="1"/>
</dbReference>
<sequence>MNIVLFDDEPLALDYLEHQLRLIKDINIIGKYTFFDPENIQQQIKNADVIFSDIEMVSVNGLDLAEIILKEKRNIPIIFVTGFEQYAVKAFEINALDYLLKPVTGSRLKKTFERIEGYFKASNRDIAPTKHPLHISVLGDFSFQLQDQPSEVISWRTHNACQLFLYLLHHHNQVVTKDYLIELLFPHLELEKAKSQIYVTIYQLRQAISKYKEYIEISSIQSGYILKLKNTTIDKVVWQSRLENAPAIEPHTITQHEEIAALYKGDYLKSMDYVWVDQERIHLEKKWLTHISKIAAYHLENNLDQAEFWFLMILQINPENEEARFTLMKIFAQKKNTMLLDQQYYQYVKAMSDLELPINPEIEQWYNRYKNSPFIY</sequence>
<dbReference type="InterPro" id="IPR011990">
    <property type="entry name" value="TPR-like_helical_dom_sf"/>
</dbReference>
<dbReference type="InterPro" id="IPR001867">
    <property type="entry name" value="OmpR/PhoB-type_DNA-bd"/>
</dbReference>
<evidence type="ECO:0000313" key="9">
    <source>
        <dbReference type="EMBL" id="KYG29572.1"/>
    </source>
</evidence>
<comment type="subcellular location">
    <subcellularLocation>
        <location evidence="1">Cytoplasm</location>
    </subcellularLocation>
</comment>
<organism evidence="9 10">
    <name type="scientific">Alkalihalobacillus trypoxylicola</name>
    <dbReference type="NCBI Taxonomy" id="519424"/>
    <lineage>
        <taxon>Bacteria</taxon>
        <taxon>Bacillati</taxon>
        <taxon>Bacillota</taxon>
        <taxon>Bacilli</taxon>
        <taxon>Bacillales</taxon>
        <taxon>Bacillaceae</taxon>
        <taxon>Alkalihalobacillus</taxon>
    </lineage>
</organism>
<dbReference type="SMART" id="SM00448">
    <property type="entry name" value="REC"/>
    <property type="match status" value="1"/>
</dbReference>
<evidence type="ECO:0000256" key="6">
    <source>
        <dbReference type="ARBA" id="ARBA00023163"/>
    </source>
</evidence>
<evidence type="ECO:0000256" key="1">
    <source>
        <dbReference type="ARBA" id="ARBA00004496"/>
    </source>
</evidence>
<keyword evidence="3" id="KW-0902">Two-component regulatory system</keyword>
<keyword evidence="5" id="KW-0238">DNA-binding</keyword>
<dbReference type="GO" id="GO:0006355">
    <property type="term" value="P:regulation of DNA-templated transcription"/>
    <property type="evidence" value="ECO:0007669"/>
    <property type="project" value="InterPro"/>
</dbReference>
<evidence type="ECO:0000256" key="2">
    <source>
        <dbReference type="ARBA" id="ARBA00005820"/>
    </source>
</evidence>
<dbReference type="InterPro" id="IPR051677">
    <property type="entry name" value="AfsR-DnrI-RedD_regulator"/>
</dbReference>
<feature type="modified residue" description="4-aspartylphosphate" evidence="7">
    <location>
        <position position="53"/>
    </location>
</feature>
<dbReference type="EMBL" id="LTAO01000023">
    <property type="protein sequence ID" value="KYG29572.1"/>
    <property type="molecule type" value="Genomic_DNA"/>
</dbReference>
<accession>A0A161PBF2</accession>
<evidence type="ECO:0000256" key="4">
    <source>
        <dbReference type="ARBA" id="ARBA00023015"/>
    </source>
</evidence>